<dbReference type="PROSITE" id="PS50090">
    <property type="entry name" value="MYB_LIKE"/>
    <property type="match status" value="1"/>
</dbReference>
<dbReference type="GO" id="GO:0005634">
    <property type="term" value="C:nucleus"/>
    <property type="evidence" value="ECO:0007669"/>
    <property type="project" value="UniProtKB-SubCell"/>
</dbReference>
<comment type="caution">
    <text evidence="6">The sequence shown here is derived from an EMBL/GenBank/DDBJ whole genome shotgun (WGS) entry which is preliminary data.</text>
</comment>
<accession>A0A9N7P2T3</accession>
<dbReference type="InterPro" id="IPR017930">
    <property type="entry name" value="Myb_dom"/>
</dbReference>
<dbReference type="PROSITE" id="PS51294">
    <property type="entry name" value="HTH_MYB"/>
    <property type="match status" value="1"/>
</dbReference>
<feature type="domain" description="HTH myb-type" evidence="5">
    <location>
        <begin position="423"/>
        <end position="481"/>
    </location>
</feature>
<organism evidence="6 7">
    <name type="scientific">Striga hermonthica</name>
    <name type="common">Purple witchweed</name>
    <name type="synonym">Buchnera hermonthica</name>
    <dbReference type="NCBI Taxonomy" id="68872"/>
    <lineage>
        <taxon>Eukaryota</taxon>
        <taxon>Viridiplantae</taxon>
        <taxon>Streptophyta</taxon>
        <taxon>Embryophyta</taxon>
        <taxon>Tracheophyta</taxon>
        <taxon>Spermatophyta</taxon>
        <taxon>Magnoliopsida</taxon>
        <taxon>eudicotyledons</taxon>
        <taxon>Gunneridae</taxon>
        <taxon>Pentapetalae</taxon>
        <taxon>asterids</taxon>
        <taxon>lamiids</taxon>
        <taxon>Lamiales</taxon>
        <taxon>Orobanchaceae</taxon>
        <taxon>Buchnereae</taxon>
        <taxon>Striga</taxon>
    </lineage>
</organism>
<dbReference type="PANTHER" id="PTHR46993:SF6">
    <property type="entry name" value="MYB TRANSCRIPTION FACTOR"/>
    <property type="match status" value="1"/>
</dbReference>
<dbReference type="PANTHER" id="PTHR46993">
    <property type="entry name" value="MYB TRANSCRIPTION FACTOR"/>
    <property type="match status" value="1"/>
</dbReference>
<comment type="subcellular location">
    <subcellularLocation>
        <location evidence="1">Nucleus</location>
    </subcellularLocation>
</comment>
<reference evidence="6" key="1">
    <citation type="submission" date="2019-12" db="EMBL/GenBank/DDBJ databases">
        <authorList>
            <person name="Scholes J."/>
        </authorList>
    </citation>
    <scope>NUCLEOTIDE SEQUENCE</scope>
</reference>
<feature type="compositionally biased region" description="Polar residues" evidence="3">
    <location>
        <begin position="276"/>
        <end position="290"/>
    </location>
</feature>
<dbReference type="CDD" id="cd11660">
    <property type="entry name" value="SANT_TRF"/>
    <property type="match status" value="1"/>
</dbReference>
<evidence type="ECO:0000256" key="3">
    <source>
        <dbReference type="SAM" id="MobiDB-lite"/>
    </source>
</evidence>
<dbReference type="EMBL" id="CACSLK010034598">
    <property type="protein sequence ID" value="CAA0842386.1"/>
    <property type="molecule type" value="Genomic_DNA"/>
</dbReference>
<dbReference type="AlphaFoldDB" id="A0A9N7P2T3"/>
<dbReference type="InterPro" id="IPR001005">
    <property type="entry name" value="SANT/Myb"/>
</dbReference>
<name>A0A9N7P2T3_STRHE</name>
<feature type="region of interest" description="Disordered" evidence="3">
    <location>
        <begin position="253"/>
        <end position="290"/>
    </location>
</feature>
<dbReference type="SMART" id="SM00717">
    <property type="entry name" value="SANT"/>
    <property type="match status" value="1"/>
</dbReference>
<feature type="domain" description="Myb-like" evidence="4">
    <location>
        <begin position="423"/>
        <end position="478"/>
    </location>
</feature>
<dbReference type="OrthoDB" id="608866at2759"/>
<keyword evidence="2" id="KW-0539">Nucleus</keyword>
<feature type="region of interest" description="Disordered" evidence="3">
    <location>
        <begin position="383"/>
        <end position="407"/>
    </location>
</feature>
<proteinExistence type="predicted"/>
<evidence type="ECO:0000259" key="5">
    <source>
        <dbReference type="PROSITE" id="PS51294"/>
    </source>
</evidence>
<evidence type="ECO:0000259" key="4">
    <source>
        <dbReference type="PROSITE" id="PS50090"/>
    </source>
</evidence>
<dbReference type="Gene3D" id="1.10.246.220">
    <property type="match status" value="1"/>
</dbReference>
<sequence length="481" mass="53662">MDIDPDIANWILDFLLRQPLDDQALSSLLRALPLANDDADLKKLLLIRKMESEVSQNSISESTLDLFEQLEELEFRKGNDAVSDAMKRAYCAVAVESTVKLLSNRDGGDKPSKFDFFEAVKRIWRGRVGRMEKVVEKGGLGSDELWSWKDEMEAAVWEDSVCEGVVKRSAGVVGVEVVKAYLREEREKMGSSFLEMVAEGVKNGDIVHEVLGLENGGRVVAESEAPSSCDGAISNGGNGTEKKRIKLRDKLVGLRRSRGSVSRNSRGAKIVDSDENSSGPSHRNYNLPSSAEVNRVREALGSSASELHAAVKDPLPDALQFAETISDDSRKDKHHEPTVENNRFRPNLFIVDGAGVVQGSSPNVNNGPKPSLMERNSTAHTYEWEDSIDRSQEDPASGSRLLLPSPKPISMSPLDRYEVKNLKRRRKGRKWSLAEEDTLRTGVEKYGKGNWKVILTAYREEFEGRTEVDLKDKWRNLTRYG</sequence>
<evidence type="ECO:0000256" key="1">
    <source>
        <dbReference type="ARBA" id="ARBA00004123"/>
    </source>
</evidence>
<protein>
    <submittedName>
        <fullName evidence="6">Myb-like HTH transcriptional regulator family protein</fullName>
    </submittedName>
</protein>
<evidence type="ECO:0000313" key="7">
    <source>
        <dbReference type="Proteomes" id="UP001153555"/>
    </source>
</evidence>
<keyword evidence="7" id="KW-1185">Reference proteome</keyword>
<dbReference type="SUPFAM" id="SSF46689">
    <property type="entry name" value="Homeodomain-like"/>
    <property type="match status" value="1"/>
</dbReference>
<evidence type="ECO:0000313" key="6">
    <source>
        <dbReference type="EMBL" id="CAA0842386.1"/>
    </source>
</evidence>
<dbReference type="Proteomes" id="UP001153555">
    <property type="component" value="Unassembled WGS sequence"/>
</dbReference>
<gene>
    <name evidence="6" type="ORF">SHERM_08249</name>
</gene>
<dbReference type="InterPro" id="IPR009057">
    <property type="entry name" value="Homeodomain-like_sf"/>
</dbReference>
<evidence type="ECO:0000256" key="2">
    <source>
        <dbReference type="ARBA" id="ARBA00023242"/>
    </source>
</evidence>
<dbReference type="Pfam" id="PF00249">
    <property type="entry name" value="Myb_DNA-binding"/>
    <property type="match status" value="1"/>
</dbReference>